<dbReference type="Gene3D" id="3.40.50.11210">
    <property type="entry name" value="Rap/Ran-GAP"/>
    <property type="match status" value="1"/>
</dbReference>
<dbReference type="SMART" id="SM00239">
    <property type="entry name" value="C2"/>
    <property type="match status" value="1"/>
</dbReference>
<evidence type="ECO:0000256" key="2">
    <source>
        <dbReference type="SAM" id="MobiDB-lite"/>
    </source>
</evidence>
<evidence type="ECO:0000256" key="1">
    <source>
        <dbReference type="ARBA" id="ARBA00022468"/>
    </source>
</evidence>
<dbReference type="GeneID" id="25560918"/>
<evidence type="ECO:0000259" key="5">
    <source>
        <dbReference type="PROSITE" id="PS50186"/>
    </source>
</evidence>
<dbReference type="Pfam" id="PF02145">
    <property type="entry name" value="Rap_GAP"/>
    <property type="match status" value="1"/>
</dbReference>
<feature type="compositionally biased region" description="Low complexity" evidence="2">
    <location>
        <begin position="1186"/>
        <end position="1197"/>
    </location>
</feature>
<dbReference type="InterPro" id="IPR050989">
    <property type="entry name" value="Rap1_Ran_GAP"/>
</dbReference>
<proteinExistence type="predicted"/>
<dbReference type="PANTHER" id="PTHR15711">
    <property type="entry name" value="RAP GTPASE-ACTIVATING PROTEIN"/>
    <property type="match status" value="1"/>
</dbReference>
<dbReference type="SUPFAM" id="SSF46785">
    <property type="entry name" value="Winged helix' DNA-binding domain"/>
    <property type="match status" value="1"/>
</dbReference>
<feature type="domain" description="Rap-GAP" evidence="4">
    <location>
        <begin position="516"/>
        <end position="725"/>
    </location>
</feature>
<keyword evidence="1" id="KW-0343">GTPase activation</keyword>
<dbReference type="PROSITE" id="PS50186">
    <property type="entry name" value="DEP"/>
    <property type="match status" value="1"/>
</dbReference>
<evidence type="ECO:0000313" key="6">
    <source>
        <dbReference type="EMBL" id="KNC52325.1"/>
    </source>
</evidence>
<sequence length="1240" mass="133745">MSHALAISRLVAAARSMEEGIPIRTRKWHLRTYRACFVGSEAVDWLVATQVLDGATSAKQRRAAAVRMAEDMLRLGLIRHVESKHGFRDDKLFYVFVNCGMLELEVLACRDLAANRKSDINPFVIVRHITASGSPATGATSSAAAAASSSSAASSLATTPRGASPLSPRRDTDTPASSSDCAYDDAADDFYIHTPADDDLVFETSVKKKAFSPVWDDARYVLPITDPDGAVELTVYDSERMGMSKNFLGRVILPITAIPLVTPAEASSAAVRSPSPSLTDAQRVLHKTYPLIGLSGFKGESISGDIEIRARWVRVPPAAPSLAARHSRSALLRRSSMMSASSASIASVDEAPDLGLPVETQLVAPPPNTASVAGTPICDPGSGFVLDPPLAPHAWQLPDSAINVVNDAKAELYWYRRLFAPLPHLNFGAWHDACGGVAIVSVLIAETADAARLEYFTILWRREAVVRFVHVADAAPETPMTLELLLRAGGFDELAEWAKYFHPLPSSEVQGLVSHLVNVEDPETEPKWKVGVLLARQDQTEENAMFGNQHATPAFDQFLDLLGTRVRLKGYDGYAAQLDTAYDKSGLYSVATTLGDTAVMFHVSTMLQYDATDEQFIQRKRFIGNDIVVIVFVDGDTTFCVDTLTSQYTNIIAVVQPADDGYRIAFARQKGLRPFDPPAALLYPRTPATIDMLLTKCHNGEFATYVSPEFVIRDRRTRKQYLELAAESHFPHARASKCKAKLRAAVDWATPHVAADDLPQASPQAHTLAPLFAPANELDPLLDEVFTASLSFGPAASLYGSQSGVWMLPHALVAHGYTPHRLADLPRVDQMELLSFEASPAPITSPSWSDLHAMDLHRVLILTSGPAPQLFSLRATEIGCILTELRDWGVDRKGREGRGFSSLTSASLTLVPFTKGAHAFAVGHMATGEPLVALALGSVVDLLVVDPPLVAGDDAQYRRLASLPLPGRVESLHLTRTGLVAGLFDMPLTAVHPKIMLEAKPALQPGEAARSERPTPMAAFSLPDSILLCFDHYGVVILSGSLAIDHSRPFVWRGTRSPFTFVEIRSFINGSVIESFPVYTSPDTGPLVAGASSPLDCVVAPATVVRIQANEPAHPFEVPEGMDKSTGRRITLSKEEAEAAIDAFLSAAGDTSDASPQANALASPTQVKKRRPRRSLVQSLASKKIAASSRAQRSNARADARVATSTRSRPRPNAPPAVTAYYAGADSDSSSLGADDTDDY</sequence>
<protein>
    <submittedName>
        <fullName evidence="6">RapGAP/RanGAP domain-containing protein</fullName>
    </submittedName>
</protein>
<dbReference type="GO" id="GO:0051056">
    <property type="term" value="P:regulation of small GTPase mediated signal transduction"/>
    <property type="evidence" value="ECO:0007669"/>
    <property type="project" value="InterPro"/>
</dbReference>
<dbReference type="AlphaFoldDB" id="A0A0L0DJE5"/>
<dbReference type="Proteomes" id="UP000054408">
    <property type="component" value="Unassembled WGS sequence"/>
</dbReference>
<dbReference type="InterPro" id="IPR036390">
    <property type="entry name" value="WH_DNA-bd_sf"/>
</dbReference>
<organism evidence="6 7">
    <name type="scientific">Thecamonas trahens ATCC 50062</name>
    <dbReference type="NCBI Taxonomy" id="461836"/>
    <lineage>
        <taxon>Eukaryota</taxon>
        <taxon>Apusozoa</taxon>
        <taxon>Apusomonadida</taxon>
        <taxon>Apusomonadidae</taxon>
        <taxon>Thecamonas</taxon>
    </lineage>
</organism>
<gene>
    <name evidence="6" type="ORF">AMSG_01157</name>
</gene>
<feature type="region of interest" description="Disordered" evidence="2">
    <location>
        <begin position="154"/>
        <end position="181"/>
    </location>
</feature>
<dbReference type="eggNOG" id="KOG2378">
    <property type="taxonomic scope" value="Eukaryota"/>
</dbReference>
<dbReference type="eggNOG" id="KOG3686">
    <property type="taxonomic scope" value="Eukaryota"/>
</dbReference>
<dbReference type="Gene3D" id="2.60.40.150">
    <property type="entry name" value="C2 domain"/>
    <property type="match status" value="1"/>
</dbReference>
<keyword evidence="7" id="KW-1185">Reference proteome</keyword>
<feature type="compositionally biased region" description="Low complexity" evidence="2">
    <location>
        <begin position="1219"/>
        <end position="1234"/>
    </location>
</feature>
<dbReference type="SUPFAM" id="SSF111347">
    <property type="entry name" value="Rap/Ran-GAP"/>
    <property type="match status" value="1"/>
</dbReference>
<dbReference type="STRING" id="461836.A0A0L0DJE5"/>
<dbReference type="SUPFAM" id="SSF49562">
    <property type="entry name" value="C2 domain (Calcium/lipid-binding domain, CaLB)"/>
    <property type="match status" value="1"/>
</dbReference>
<name>A0A0L0DJE5_THETB</name>
<dbReference type="GO" id="GO:0035556">
    <property type="term" value="P:intracellular signal transduction"/>
    <property type="evidence" value="ECO:0007669"/>
    <property type="project" value="InterPro"/>
</dbReference>
<evidence type="ECO:0000259" key="4">
    <source>
        <dbReference type="PROSITE" id="PS50085"/>
    </source>
</evidence>
<dbReference type="CDD" id="cd04371">
    <property type="entry name" value="DEP"/>
    <property type="match status" value="1"/>
</dbReference>
<dbReference type="Pfam" id="PF00168">
    <property type="entry name" value="C2"/>
    <property type="match status" value="1"/>
</dbReference>
<feature type="domain" description="DEP" evidence="5">
    <location>
        <begin position="17"/>
        <end position="98"/>
    </location>
</feature>
<dbReference type="RefSeq" id="XP_013762321.1">
    <property type="nucleotide sequence ID" value="XM_013906867.1"/>
</dbReference>
<dbReference type="PROSITE" id="PS50085">
    <property type="entry name" value="RAPGAP"/>
    <property type="match status" value="1"/>
</dbReference>
<evidence type="ECO:0000313" key="7">
    <source>
        <dbReference type="Proteomes" id="UP000054408"/>
    </source>
</evidence>
<dbReference type="InterPro" id="IPR036388">
    <property type="entry name" value="WH-like_DNA-bd_sf"/>
</dbReference>
<dbReference type="OrthoDB" id="39497at2759"/>
<dbReference type="Gene3D" id="1.10.10.10">
    <property type="entry name" value="Winged helix-like DNA-binding domain superfamily/Winged helix DNA-binding domain"/>
    <property type="match status" value="1"/>
</dbReference>
<dbReference type="SMART" id="SM00049">
    <property type="entry name" value="DEP"/>
    <property type="match status" value="1"/>
</dbReference>
<dbReference type="Pfam" id="PF00610">
    <property type="entry name" value="DEP"/>
    <property type="match status" value="1"/>
</dbReference>
<dbReference type="EMBL" id="GL349436">
    <property type="protein sequence ID" value="KNC52325.1"/>
    <property type="molecule type" value="Genomic_DNA"/>
</dbReference>
<feature type="region of interest" description="Disordered" evidence="2">
    <location>
        <begin position="1149"/>
        <end position="1240"/>
    </location>
</feature>
<reference evidence="6 7" key="1">
    <citation type="submission" date="2010-05" db="EMBL/GenBank/DDBJ databases">
        <title>The Genome Sequence of Thecamonas trahens ATCC 50062.</title>
        <authorList>
            <consortium name="The Broad Institute Genome Sequencing Platform"/>
            <person name="Russ C."/>
            <person name="Cuomo C."/>
            <person name="Shea T."/>
            <person name="Young S.K."/>
            <person name="Zeng Q."/>
            <person name="Koehrsen M."/>
            <person name="Haas B."/>
            <person name="Borodovsky M."/>
            <person name="Guigo R."/>
            <person name="Alvarado L."/>
            <person name="Berlin A."/>
            <person name="Bochicchio J."/>
            <person name="Borenstein D."/>
            <person name="Chapman S."/>
            <person name="Chen Z."/>
            <person name="Freedman E."/>
            <person name="Gellesch M."/>
            <person name="Goldberg J."/>
            <person name="Griggs A."/>
            <person name="Gujja S."/>
            <person name="Heilman E."/>
            <person name="Heiman D."/>
            <person name="Hepburn T."/>
            <person name="Howarth C."/>
            <person name="Jen D."/>
            <person name="Larson L."/>
            <person name="Mehta T."/>
            <person name="Park D."/>
            <person name="Pearson M."/>
            <person name="Roberts A."/>
            <person name="Saif S."/>
            <person name="Shenoy N."/>
            <person name="Sisk P."/>
            <person name="Stolte C."/>
            <person name="Sykes S."/>
            <person name="Thomson T."/>
            <person name="Walk T."/>
            <person name="White J."/>
            <person name="Yandava C."/>
            <person name="Burger G."/>
            <person name="Gray M.W."/>
            <person name="Holland P.W.H."/>
            <person name="King N."/>
            <person name="Lang F.B.F."/>
            <person name="Roger A.J."/>
            <person name="Ruiz-Trillo I."/>
            <person name="Lander E."/>
            <person name="Nusbaum C."/>
        </authorList>
    </citation>
    <scope>NUCLEOTIDE SEQUENCE [LARGE SCALE GENOMIC DNA]</scope>
    <source>
        <strain evidence="6 7">ATCC 50062</strain>
    </source>
</reference>
<dbReference type="InterPro" id="IPR035974">
    <property type="entry name" value="Rap/Ran-GAP_sf"/>
</dbReference>
<dbReference type="GO" id="GO:0005096">
    <property type="term" value="F:GTPase activator activity"/>
    <property type="evidence" value="ECO:0007669"/>
    <property type="project" value="UniProtKB-KW"/>
</dbReference>
<accession>A0A0L0DJE5</accession>
<dbReference type="CDD" id="cd00030">
    <property type="entry name" value="C2"/>
    <property type="match status" value="1"/>
</dbReference>
<dbReference type="PROSITE" id="PS50004">
    <property type="entry name" value="C2"/>
    <property type="match status" value="1"/>
</dbReference>
<dbReference type="InterPro" id="IPR000008">
    <property type="entry name" value="C2_dom"/>
</dbReference>
<feature type="domain" description="C2" evidence="3">
    <location>
        <begin position="79"/>
        <end position="268"/>
    </location>
</feature>
<feature type="compositionally biased region" description="Polar residues" evidence="2">
    <location>
        <begin position="1152"/>
        <end position="1166"/>
    </location>
</feature>
<dbReference type="InterPro" id="IPR035892">
    <property type="entry name" value="C2_domain_sf"/>
</dbReference>
<dbReference type="InterPro" id="IPR000591">
    <property type="entry name" value="DEP_dom"/>
</dbReference>
<evidence type="ECO:0000259" key="3">
    <source>
        <dbReference type="PROSITE" id="PS50004"/>
    </source>
</evidence>
<dbReference type="InterPro" id="IPR000331">
    <property type="entry name" value="Rap/Ran_GAP_dom"/>
</dbReference>